<dbReference type="Pfam" id="PF00246">
    <property type="entry name" value="Peptidase_M14"/>
    <property type="match status" value="1"/>
</dbReference>
<dbReference type="Gene3D" id="3.40.630.10">
    <property type="entry name" value="Zn peptidases"/>
    <property type="match status" value="1"/>
</dbReference>
<keyword evidence="11" id="KW-0961">Cell wall biogenesis/degradation</keyword>
<keyword evidence="9" id="KW-0862">Zinc</keyword>
<evidence type="ECO:0000256" key="12">
    <source>
        <dbReference type="ARBA" id="ARBA00025210"/>
    </source>
</evidence>
<keyword evidence="10" id="KW-1015">Disulfide bond</keyword>
<dbReference type="AlphaFoldDB" id="A0A218ZI24"/>
<dbReference type="GO" id="GO:0004181">
    <property type="term" value="F:metallocarboxypeptidase activity"/>
    <property type="evidence" value="ECO:0007669"/>
    <property type="project" value="InterPro"/>
</dbReference>
<evidence type="ECO:0000256" key="5">
    <source>
        <dbReference type="ARBA" id="ARBA00022525"/>
    </source>
</evidence>
<evidence type="ECO:0000256" key="13">
    <source>
        <dbReference type="ARBA" id="ARBA00026187"/>
    </source>
</evidence>
<keyword evidence="7" id="KW-0479">Metal-binding</keyword>
<evidence type="ECO:0000256" key="4">
    <source>
        <dbReference type="ARBA" id="ARBA00005988"/>
    </source>
</evidence>
<proteinExistence type="inferred from homology"/>
<evidence type="ECO:0000256" key="14">
    <source>
        <dbReference type="ARBA" id="ARBA00026213"/>
    </source>
</evidence>
<evidence type="ECO:0000256" key="16">
    <source>
        <dbReference type="SAM" id="Phobius"/>
    </source>
</evidence>
<organism evidence="18 19">
    <name type="scientific">Diplocarpon coronariae</name>
    <dbReference type="NCBI Taxonomy" id="2795749"/>
    <lineage>
        <taxon>Eukaryota</taxon>
        <taxon>Fungi</taxon>
        <taxon>Dikarya</taxon>
        <taxon>Ascomycota</taxon>
        <taxon>Pezizomycotina</taxon>
        <taxon>Leotiomycetes</taxon>
        <taxon>Helotiales</taxon>
        <taxon>Drepanopezizaceae</taxon>
        <taxon>Diplocarpon</taxon>
    </lineage>
</organism>
<keyword evidence="6" id="KW-0926">Vacuole</keyword>
<evidence type="ECO:0000256" key="10">
    <source>
        <dbReference type="ARBA" id="ARBA00023157"/>
    </source>
</evidence>
<accession>A0A218ZI24</accession>
<keyword evidence="8" id="KW-0732">Signal</keyword>
<keyword evidence="16" id="KW-1133">Transmembrane helix</keyword>
<dbReference type="GO" id="GO:0006508">
    <property type="term" value="P:proteolysis"/>
    <property type="evidence" value="ECO:0007669"/>
    <property type="project" value="InterPro"/>
</dbReference>
<dbReference type="PROSITE" id="PS52035">
    <property type="entry name" value="PEPTIDASE_M14"/>
    <property type="match status" value="1"/>
</dbReference>
<evidence type="ECO:0000256" key="6">
    <source>
        <dbReference type="ARBA" id="ARBA00022554"/>
    </source>
</evidence>
<evidence type="ECO:0000256" key="8">
    <source>
        <dbReference type="ARBA" id="ARBA00022729"/>
    </source>
</evidence>
<feature type="domain" description="Peptidase M14" evidence="17">
    <location>
        <begin position="295"/>
        <end position="617"/>
    </location>
</feature>
<evidence type="ECO:0000256" key="9">
    <source>
        <dbReference type="ARBA" id="ARBA00022833"/>
    </source>
</evidence>
<dbReference type="GO" id="GO:0005576">
    <property type="term" value="C:extracellular region"/>
    <property type="evidence" value="ECO:0007669"/>
    <property type="project" value="UniProtKB-SubCell"/>
</dbReference>
<evidence type="ECO:0000256" key="3">
    <source>
        <dbReference type="ARBA" id="ARBA00004613"/>
    </source>
</evidence>
<evidence type="ECO:0000256" key="7">
    <source>
        <dbReference type="ARBA" id="ARBA00022723"/>
    </source>
</evidence>
<dbReference type="STRING" id="503106.A0A218ZI24"/>
<evidence type="ECO:0000259" key="17">
    <source>
        <dbReference type="PROSITE" id="PS52035"/>
    </source>
</evidence>
<dbReference type="OrthoDB" id="3626597at2759"/>
<evidence type="ECO:0000256" key="1">
    <source>
        <dbReference type="ARBA" id="ARBA00001947"/>
    </source>
</evidence>
<dbReference type="GO" id="GO:0008270">
    <property type="term" value="F:zinc ion binding"/>
    <property type="evidence" value="ECO:0007669"/>
    <property type="project" value="InterPro"/>
</dbReference>
<dbReference type="PANTHER" id="PTHR11705:SF147">
    <property type="entry name" value="INACTIVE METALLOCARBOXYPEPTIDASE ECM14"/>
    <property type="match status" value="1"/>
</dbReference>
<dbReference type="SUPFAM" id="SSF53187">
    <property type="entry name" value="Zn-dependent exopeptidases"/>
    <property type="match status" value="1"/>
</dbReference>
<dbReference type="CDD" id="cd03860">
    <property type="entry name" value="M14_CP_A-B_like"/>
    <property type="match status" value="1"/>
</dbReference>
<dbReference type="Proteomes" id="UP000242519">
    <property type="component" value="Unassembled WGS sequence"/>
</dbReference>
<dbReference type="EMBL" id="MZNU01000004">
    <property type="protein sequence ID" value="OWP07472.1"/>
    <property type="molecule type" value="Genomic_DNA"/>
</dbReference>
<gene>
    <name evidence="18" type="ORF">B2J93_5001</name>
</gene>
<dbReference type="GO" id="GO:0071555">
    <property type="term" value="P:cell wall organization"/>
    <property type="evidence" value="ECO:0007669"/>
    <property type="project" value="UniProtKB-KW"/>
</dbReference>
<comment type="similarity">
    <text evidence="4 15">Belongs to the peptidase M14 family.</text>
</comment>
<keyword evidence="16" id="KW-0472">Membrane</keyword>
<keyword evidence="16" id="KW-0812">Transmembrane</keyword>
<evidence type="ECO:0000313" key="19">
    <source>
        <dbReference type="Proteomes" id="UP000242519"/>
    </source>
</evidence>
<name>A0A218ZI24_9HELO</name>
<evidence type="ECO:0000313" key="18">
    <source>
        <dbReference type="EMBL" id="OWP07472.1"/>
    </source>
</evidence>
<dbReference type="PRINTS" id="PR00765">
    <property type="entry name" value="CRBOXYPTASEA"/>
</dbReference>
<comment type="caution">
    <text evidence="15">Lacks conserved residue(s) required for the propagation of feature annotation.</text>
</comment>
<feature type="transmembrane region" description="Helical" evidence="16">
    <location>
        <begin position="87"/>
        <end position="110"/>
    </location>
</feature>
<evidence type="ECO:0000256" key="2">
    <source>
        <dbReference type="ARBA" id="ARBA00004116"/>
    </source>
</evidence>
<protein>
    <recommendedName>
        <fullName evidence="13">Inactive metallocarboxypeptidase ECM14</fullName>
    </recommendedName>
    <alternativeName>
        <fullName evidence="14">Inactive metallocarboxypeptidase ecm14</fullName>
    </alternativeName>
</protein>
<evidence type="ECO:0000256" key="11">
    <source>
        <dbReference type="ARBA" id="ARBA00023316"/>
    </source>
</evidence>
<keyword evidence="5" id="KW-0964">Secreted</keyword>
<dbReference type="GO" id="GO:0005773">
    <property type="term" value="C:vacuole"/>
    <property type="evidence" value="ECO:0007669"/>
    <property type="project" value="UniProtKB-SubCell"/>
</dbReference>
<keyword evidence="19" id="KW-1185">Reference proteome</keyword>
<reference evidence="18 19" key="1">
    <citation type="submission" date="2017-04" db="EMBL/GenBank/DDBJ databases">
        <title>Draft genome sequence of Marssonina coronaria NL1: causal agent of apple blotch.</title>
        <authorList>
            <person name="Cheng Q."/>
        </authorList>
    </citation>
    <scope>NUCLEOTIDE SEQUENCE [LARGE SCALE GENOMIC DNA]</scope>
    <source>
        <strain evidence="18 19">NL1</strain>
    </source>
</reference>
<comment type="subcellular location">
    <subcellularLocation>
        <location evidence="3">Secreted</location>
    </subcellularLocation>
    <subcellularLocation>
        <location evidence="2">Vacuole</location>
    </subcellularLocation>
</comment>
<sequence length="667" mass="73842">MSALLRWNSAPPGFRSAWVPLRLGSAPPFPAMICPGPTPHSRQPYPHGLIDLAPHPFPSSPSPDQLRLSALILTHARAMQSVSRKRWLLSSIFFLLLCAAPVAGFAVPWFTGDSDHNQFSTQPHLAEHKHRSHTIFPHLTWLRDAAIHNLFGPRLAPAAAGGQQPTSPRSSLPLPAVSRGKYGGDVVLRFNLSTVAEETALAEAADTLLLDVWEFTDSWADIRLSEDDVPLLLGLLPETLQNAFSNLIPDLAKSIYQSYPSTAPTKPAHPLAHADRVFTTNLGGTAGSDNIFFQNYQPYSVLVPWMRLMASMFTSHVREISIGTSYDGREISALRIGVSPNLSHGGGEPRRTIIISGGFHAREWISVSTVTYIAWSLITSYGKSPAITKLLQEFDFVLIPTANPDGYVYTWENDRLWRKNRQQTSLRFCRGLDLDRAFGFEWDGSAYHNNPCSESYPGDKPFQAVESHRLAEWAQNETDYNGVRFVGFLDLHSYSQQVLYPYSYSCSADPPSLENLEELGMGLAKAIRISSGEQYGVASACEGAISSRKVRGVRKASRMETGGGSAMDWFYHEMRVRYSYQLKLRDTGSYGFLLPKENIVPTGEEAFNAVKYFGDFLLGNKGIESTLFPEAHQGIRDPDSNTADEAGQLVVGVDSEVDEQSSGWELR</sequence>
<dbReference type="PANTHER" id="PTHR11705">
    <property type="entry name" value="PROTEASE FAMILY M14 CARBOXYPEPTIDASE A,B"/>
    <property type="match status" value="1"/>
</dbReference>
<comment type="function">
    <text evidence="12">Inactive carboxypeptidase that may play a role in cell wall organization and biogenesis.</text>
</comment>
<evidence type="ECO:0000256" key="15">
    <source>
        <dbReference type="PROSITE-ProRule" id="PRU01379"/>
    </source>
</evidence>
<comment type="cofactor">
    <cofactor evidence="1">
        <name>Zn(2+)</name>
        <dbReference type="ChEBI" id="CHEBI:29105"/>
    </cofactor>
</comment>
<dbReference type="FunCoup" id="A0A218ZI24">
    <property type="interactions" value="782"/>
</dbReference>
<comment type="caution">
    <text evidence="18">The sequence shown here is derived from an EMBL/GenBank/DDBJ whole genome shotgun (WGS) entry which is preliminary data.</text>
</comment>
<dbReference type="InParanoid" id="A0A218ZI24"/>
<dbReference type="InterPro" id="IPR000834">
    <property type="entry name" value="Peptidase_M14"/>
</dbReference>
<dbReference type="FunFam" id="3.40.630.10:FF:000060">
    <property type="entry name" value="Putative metallocarboxypeptidase ecm14"/>
    <property type="match status" value="1"/>
</dbReference>
<dbReference type="SMART" id="SM00631">
    <property type="entry name" value="Zn_pept"/>
    <property type="match status" value="1"/>
</dbReference>